<reference evidence="2" key="1">
    <citation type="submission" date="2020-04" db="EMBL/GenBank/DDBJ databases">
        <authorList>
            <person name="Neveu A P."/>
        </authorList>
    </citation>
    <scope>NUCLEOTIDE SEQUENCE</scope>
    <source>
        <tissue evidence="2">Whole embryo</tissue>
    </source>
</reference>
<dbReference type="PANTHER" id="PTHR10151">
    <property type="entry name" value="ECTONUCLEOTIDE PYROPHOSPHATASE/PHOSPHODIESTERASE"/>
    <property type="match status" value="1"/>
</dbReference>
<organism evidence="2">
    <name type="scientific">Phallusia mammillata</name>
    <dbReference type="NCBI Taxonomy" id="59560"/>
    <lineage>
        <taxon>Eukaryota</taxon>
        <taxon>Metazoa</taxon>
        <taxon>Chordata</taxon>
        <taxon>Tunicata</taxon>
        <taxon>Ascidiacea</taxon>
        <taxon>Phlebobranchia</taxon>
        <taxon>Ascidiidae</taxon>
        <taxon>Phallusia</taxon>
    </lineage>
</organism>
<dbReference type="Pfam" id="PF01663">
    <property type="entry name" value="Phosphodiest"/>
    <property type="match status" value="1"/>
</dbReference>
<dbReference type="Gene3D" id="3.40.720.10">
    <property type="entry name" value="Alkaline Phosphatase, subunit A"/>
    <property type="match status" value="1"/>
</dbReference>
<proteinExistence type="evidence at transcript level"/>
<name>A0A6F9DC57_9ASCI</name>
<evidence type="ECO:0000313" key="2">
    <source>
        <dbReference type="EMBL" id="CAB3242664.1"/>
    </source>
</evidence>
<feature type="transmembrane region" description="Helical" evidence="1">
    <location>
        <begin position="200"/>
        <end position="226"/>
    </location>
</feature>
<accession>A0A6F9DC57</accession>
<sequence>MIGQCDNITGYLIRQLELSGIFDDVNIIITSDHGMATLNQTRTAAIKPHLNMTEIDQYINYGTGAAIWPKAGYIDSTYQSLLGIGSHVSVWKKDNIPLEFHYRSNVRIPPILLMPQDKWFLVNNSKDPINLRGSHGYNNSLMDMHPFFIARGPAFRSGFVSEPFRSVDIYGLICEIMGLDPAPNNGSLSEVQQLLAPSDYFLATVIGVIVGSVLASFVLVSILIYFNKGIIRKRPKTDSFSSGSRPLLESNIS</sequence>
<keyword evidence="1" id="KW-0812">Transmembrane</keyword>
<dbReference type="AlphaFoldDB" id="A0A6F9DC57"/>
<dbReference type="PANTHER" id="PTHR10151:SF120">
    <property type="entry name" value="BIS(5'-ADENOSYL)-TRIPHOSPHATASE"/>
    <property type="match status" value="1"/>
</dbReference>
<protein>
    <submittedName>
        <fullName evidence="2">Ectonucleotide pyrophosphatase/phosphodiesterase family member 5-like</fullName>
    </submittedName>
</protein>
<dbReference type="GO" id="GO:0016787">
    <property type="term" value="F:hydrolase activity"/>
    <property type="evidence" value="ECO:0007669"/>
    <property type="project" value="UniProtKB-ARBA"/>
</dbReference>
<keyword evidence="1" id="KW-0472">Membrane</keyword>
<evidence type="ECO:0000256" key="1">
    <source>
        <dbReference type="SAM" id="Phobius"/>
    </source>
</evidence>
<dbReference type="SUPFAM" id="SSF53649">
    <property type="entry name" value="Alkaline phosphatase-like"/>
    <property type="match status" value="1"/>
</dbReference>
<dbReference type="InterPro" id="IPR002591">
    <property type="entry name" value="Phosphodiest/P_Trfase"/>
</dbReference>
<dbReference type="InterPro" id="IPR017850">
    <property type="entry name" value="Alkaline_phosphatase_core_sf"/>
</dbReference>
<gene>
    <name evidence="2" type="primary">Enpp5</name>
</gene>
<keyword evidence="1" id="KW-1133">Transmembrane helix</keyword>
<dbReference type="EMBL" id="LR784877">
    <property type="protein sequence ID" value="CAB3242664.1"/>
    <property type="molecule type" value="mRNA"/>
</dbReference>